<dbReference type="AlphaFoldDB" id="B0W7H1"/>
<dbReference type="PANTHER" id="PTHR23306">
    <property type="entry name" value="TUMOR SUSCEPTIBILITY GENE 101 PROTEIN-RELATED"/>
    <property type="match status" value="1"/>
</dbReference>
<keyword evidence="13" id="KW-1185">Reference proteome</keyword>
<dbReference type="InterPro" id="IPR046341">
    <property type="entry name" value="SET_dom_sf"/>
</dbReference>
<dbReference type="GO" id="GO:0043130">
    <property type="term" value="F:ubiquitin binding"/>
    <property type="evidence" value="ECO:0007669"/>
    <property type="project" value="TreeGrafter"/>
</dbReference>
<dbReference type="Gene3D" id="1.25.40.10">
    <property type="entry name" value="Tetratricopeptide repeat domain"/>
    <property type="match status" value="1"/>
</dbReference>
<dbReference type="SUPFAM" id="SSF50447">
    <property type="entry name" value="Translation proteins"/>
    <property type="match status" value="1"/>
</dbReference>
<dbReference type="InterPro" id="IPR009000">
    <property type="entry name" value="Transl_B-barrel_sf"/>
</dbReference>
<dbReference type="Gene3D" id="1.10.220.160">
    <property type="match status" value="1"/>
</dbReference>
<dbReference type="PROSITE" id="PS50865">
    <property type="entry name" value="ZF_MYND_2"/>
    <property type="match status" value="1"/>
</dbReference>
<evidence type="ECO:0000256" key="6">
    <source>
        <dbReference type="ARBA" id="ARBA00023134"/>
    </source>
</evidence>
<evidence type="ECO:0000313" key="11">
    <source>
        <dbReference type="EMBL" id="EDS38006.1"/>
    </source>
</evidence>
<dbReference type="Gene3D" id="2.170.270.10">
    <property type="entry name" value="SET domain"/>
    <property type="match status" value="1"/>
</dbReference>
<dbReference type="GO" id="GO:0015031">
    <property type="term" value="P:protein transport"/>
    <property type="evidence" value="ECO:0007669"/>
    <property type="project" value="InterPro"/>
</dbReference>
<dbReference type="InterPro" id="IPR020568">
    <property type="entry name" value="Ribosomal_Su5_D2-typ_SF"/>
</dbReference>
<dbReference type="Gene3D" id="3.30.70.240">
    <property type="match status" value="1"/>
</dbReference>
<dbReference type="InterPro" id="IPR016135">
    <property type="entry name" value="UBQ-conjugating_enzyme/RWD"/>
</dbReference>
<feature type="compositionally biased region" description="Low complexity" evidence="8">
    <location>
        <begin position="705"/>
        <end position="715"/>
    </location>
</feature>
<dbReference type="Gene3D" id="3.10.110.10">
    <property type="entry name" value="Ubiquitin Conjugating Enzyme"/>
    <property type="match status" value="1"/>
</dbReference>
<evidence type="ECO:0000256" key="3">
    <source>
        <dbReference type="ARBA" id="ARBA00022771"/>
    </source>
</evidence>
<dbReference type="InterPro" id="IPR011990">
    <property type="entry name" value="TPR-like_helical_dom_sf"/>
</dbReference>
<feature type="compositionally biased region" description="Low complexity" evidence="8">
    <location>
        <begin position="728"/>
        <end position="739"/>
    </location>
</feature>
<dbReference type="Pfam" id="PF05743">
    <property type="entry name" value="UEV"/>
    <property type="match status" value="1"/>
</dbReference>
<dbReference type="PANTHER" id="PTHR23306:SF3">
    <property type="entry name" value="TUMOR SUPPRESSOR PROTEIN 101"/>
    <property type="match status" value="1"/>
</dbReference>
<dbReference type="KEGG" id="cqu:CpipJ_CPIJ002586"/>
<evidence type="ECO:0000313" key="12">
    <source>
        <dbReference type="EnsemblMetazoa" id="CPIJ002586-PA"/>
    </source>
</evidence>
<keyword evidence="3 7" id="KW-0863">Zinc-finger</keyword>
<evidence type="ECO:0000256" key="1">
    <source>
        <dbReference type="ARBA" id="ARBA00022723"/>
    </source>
</evidence>
<dbReference type="SUPFAM" id="SSF144232">
    <property type="entry name" value="HIT/MYND zinc finger-like"/>
    <property type="match status" value="1"/>
</dbReference>
<dbReference type="VEuPathDB" id="VectorBase:CPIJ002586"/>
<evidence type="ECO:0000256" key="5">
    <source>
        <dbReference type="ARBA" id="ARBA00022946"/>
    </source>
</evidence>
<dbReference type="SUPFAM" id="SSF48452">
    <property type="entry name" value="TPR-like"/>
    <property type="match status" value="1"/>
</dbReference>
<accession>B0W7H1</accession>
<dbReference type="HOGENOM" id="CLU_013063_0_0_1"/>
<dbReference type="Gene3D" id="2.40.30.10">
    <property type="entry name" value="Translation factors"/>
    <property type="match status" value="1"/>
</dbReference>
<keyword evidence="4" id="KW-0862">Zinc</keyword>
<dbReference type="GO" id="GO:0000813">
    <property type="term" value="C:ESCRT I complex"/>
    <property type="evidence" value="ECO:0007669"/>
    <property type="project" value="TreeGrafter"/>
</dbReference>
<dbReference type="InParanoid" id="B0W7H1"/>
<gene>
    <name evidence="12" type="primary">6034322</name>
    <name evidence="11" type="ORF">CpipJ_CPIJ002586</name>
</gene>
<proteinExistence type="predicted"/>
<sequence length="964" mass="109039">MNPNLLPPPLATSAIDLLQEMLLERGAIRADFMLYQDFGSAAGKCDADAARFRNTGNRLYLDGKYGEALVWYNRSICFTEKETDQLATGYGNRSAVYFEQGEQQIAAGRSKVPSPRMLCYENWGVKFSNSLIPCPGCVFFMYCGEECRQKSWNLWHQFECPVAPKLRNFSNFNLLSTPRQFFYDLFLFDDNLAEQKRFEFELDYSNLDRRELIRILHNTEARRNPIGELNGYLKAKLISYGYFLVFQANPLMITVTTGRRNYTIQNLNKLARLATTLLSNNRDYLGRIISWIFPAIPANIHMCDPNAHTAFESGRMKMVLLRPDSVHSTSNRCDDQDQALHKQRRIDVEVIVPTPDFTGWKASAHSEQDPRASSDRRQATLIASHVVHWPNLHGICQDMLSCDQNAQLMVHSSKIMLARNMSGTLHAGQEVRVLGENYSFVDEEDSYTLPGIKLSSPLRITLLSHVVNMNEDVFIYRPLKLNTQSIIKIAIEPVNPSEHPKIMDGLRKVNKSYPLLDCMNPASTGRVVETSSLKWFAEAYLIAEPLAKTLAEDEASILAFGPYNTSTHILVDEKLSVDCLKQYKALAYRVEEYGEWFRGLLNLKGTIPVRYKGNTYHIPVAIWLLDTHPRYAPLCYNQPTSDMHIKVSMYVDHNGKIYLPYLHDWNPAHSDLLGLIQVMIVTFGDYPPVYSKPKNAAKTEVMPLQQQQQTPYPTQSFMPQPPTSTQSPYCPYPQQQQQQFPPYPAAAGGGYVGYGQPSGAGTSYPPYMPQGMPTAGGYNTGYNPSAQGTGTITEEHIKASLVSAVEDKLKRRIQEKVNQCHVKDSIVQGFQLGSRDGPLCEEPIRNVKFKIIDQSIAHETFHHRGRQIIPTARRVAYSAFPMATPRLMESYLFVQVQVPADCVSSVNTVLARQRGHVAQDAPVSGQVFCLSVFDSWPIVPGDPLNKSIVIRPLERNRYSNRPNR</sequence>
<dbReference type="GO" id="GO:0008270">
    <property type="term" value="F:zinc ion binding"/>
    <property type="evidence" value="ECO:0007669"/>
    <property type="project" value="UniProtKB-KW"/>
</dbReference>
<feature type="region of interest" description="Disordered" evidence="8">
    <location>
        <begin position="705"/>
        <end position="739"/>
    </location>
</feature>
<feature type="domain" description="UEV" evidence="10">
    <location>
        <begin position="553"/>
        <end position="693"/>
    </location>
</feature>
<feature type="domain" description="MYND-type" evidence="9">
    <location>
        <begin position="119"/>
        <end position="160"/>
    </location>
</feature>
<dbReference type="InterPro" id="IPR005517">
    <property type="entry name" value="Transl_elong_EFG/EF2_IV"/>
</dbReference>
<reference evidence="11" key="1">
    <citation type="submission" date="2007-03" db="EMBL/GenBank/DDBJ databases">
        <title>Annotation of Culex pipiens quinquefasciatus.</title>
        <authorList>
            <consortium name="The Broad Institute Genome Sequencing Platform"/>
            <person name="Atkinson P.W."/>
            <person name="Hemingway J."/>
            <person name="Christensen B.M."/>
            <person name="Higgs S."/>
            <person name="Kodira C."/>
            <person name="Hannick L."/>
            <person name="Megy K."/>
            <person name="O'Leary S."/>
            <person name="Pearson M."/>
            <person name="Haas B.J."/>
            <person name="Mauceli E."/>
            <person name="Wortman J.R."/>
            <person name="Lee N.H."/>
            <person name="Guigo R."/>
            <person name="Stanke M."/>
            <person name="Alvarado L."/>
            <person name="Amedeo P."/>
            <person name="Antoine C.H."/>
            <person name="Arensburger P."/>
            <person name="Bidwell S.L."/>
            <person name="Crawford M."/>
            <person name="Camaro F."/>
            <person name="Devon K."/>
            <person name="Engels R."/>
            <person name="Hammond M."/>
            <person name="Howarth C."/>
            <person name="Koehrsen M."/>
            <person name="Lawson D."/>
            <person name="Montgomery P."/>
            <person name="Nene V."/>
            <person name="Nusbaum C."/>
            <person name="Puiu D."/>
            <person name="Romero-Severson J."/>
            <person name="Severson D.W."/>
            <person name="Shumway M."/>
            <person name="Sisk P."/>
            <person name="Stolte C."/>
            <person name="Zeng Q."/>
            <person name="Eisenstadt E."/>
            <person name="Fraser-Liggett C."/>
            <person name="Strausberg R."/>
            <person name="Galagan J."/>
            <person name="Birren B."/>
            <person name="Collins F.H."/>
        </authorList>
    </citation>
    <scope>NUCLEOTIDE SEQUENCE [LARGE SCALE GENOMIC DNA]</scope>
    <source>
        <strain evidence="11">JHB</strain>
    </source>
</reference>
<dbReference type="OrthoDB" id="6054366at2759"/>
<dbReference type="InterPro" id="IPR002893">
    <property type="entry name" value="Znf_MYND"/>
</dbReference>
<dbReference type="VEuPathDB" id="VectorBase:CQUJHB006319"/>
<dbReference type="Pfam" id="PF01753">
    <property type="entry name" value="zf-MYND"/>
    <property type="match status" value="1"/>
</dbReference>
<evidence type="ECO:0000256" key="4">
    <source>
        <dbReference type="ARBA" id="ARBA00022833"/>
    </source>
</evidence>
<dbReference type="Gene3D" id="3.30.230.10">
    <property type="match status" value="1"/>
</dbReference>
<name>B0W7H1_CULQU</name>
<organism>
    <name type="scientific">Culex quinquefasciatus</name>
    <name type="common">Southern house mosquito</name>
    <name type="synonym">Culex pungens</name>
    <dbReference type="NCBI Taxonomy" id="7176"/>
    <lineage>
        <taxon>Eukaryota</taxon>
        <taxon>Metazoa</taxon>
        <taxon>Ecdysozoa</taxon>
        <taxon>Arthropoda</taxon>
        <taxon>Hexapoda</taxon>
        <taxon>Insecta</taxon>
        <taxon>Pterygota</taxon>
        <taxon>Neoptera</taxon>
        <taxon>Endopterygota</taxon>
        <taxon>Diptera</taxon>
        <taxon>Nematocera</taxon>
        <taxon>Culicoidea</taxon>
        <taxon>Culicidae</taxon>
        <taxon>Culicinae</taxon>
        <taxon>Culicini</taxon>
        <taxon>Culex</taxon>
        <taxon>Culex</taxon>
    </lineage>
</organism>
<evidence type="ECO:0000256" key="8">
    <source>
        <dbReference type="SAM" id="MobiDB-lite"/>
    </source>
</evidence>
<dbReference type="InterPro" id="IPR008883">
    <property type="entry name" value="UEV_N"/>
</dbReference>
<evidence type="ECO:0000256" key="7">
    <source>
        <dbReference type="PROSITE-ProRule" id="PRU00134"/>
    </source>
</evidence>
<dbReference type="CDD" id="cd11685">
    <property type="entry name" value="UEV_TSG101-like"/>
    <property type="match status" value="1"/>
</dbReference>
<dbReference type="Pfam" id="PF03764">
    <property type="entry name" value="EFG_IV"/>
    <property type="match status" value="1"/>
</dbReference>
<dbReference type="eggNOG" id="KOG0468">
    <property type="taxonomic scope" value="Eukaryota"/>
</dbReference>
<dbReference type="VEuPathDB" id="VectorBase:CQUJHB003132"/>
<dbReference type="Proteomes" id="UP000002320">
    <property type="component" value="Unassembled WGS sequence"/>
</dbReference>
<dbReference type="GO" id="GO:0005525">
    <property type="term" value="F:GTP binding"/>
    <property type="evidence" value="ECO:0007669"/>
    <property type="project" value="UniProtKB-KW"/>
</dbReference>
<reference evidence="12" key="2">
    <citation type="submission" date="2021-02" db="UniProtKB">
        <authorList>
            <consortium name="EnsemblMetazoa"/>
        </authorList>
    </citation>
    <scope>IDENTIFICATION</scope>
    <source>
        <strain evidence="12">JHB</strain>
    </source>
</reference>
<dbReference type="STRING" id="7176.B0W7H1"/>
<dbReference type="Gene3D" id="3.30.70.870">
    <property type="entry name" value="Elongation Factor G (Translational Gtpase), domain 3"/>
    <property type="match status" value="1"/>
</dbReference>
<protein>
    <submittedName>
        <fullName evidence="11">U5 snRNP-specific protein</fullName>
    </submittedName>
</protein>
<evidence type="ECO:0000259" key="10">
    <source>
        <dbReference type="PROSITE" id="PS51322"/>
    </source>
</evidence>
<dbReference type="InterPro" id="IPR052070">
    <property type="entry name" value="ESCRT-I_UEV_domain"/>
</dbReference>
<dbReference type="SUPFAM" id="SSF54495">
    <property type="entry name" value="UBC-like"/>
    <property type="match status" value="1"/>
</dbReference>
<dbReference type="VEuPathDB" id="VectorBase:CQUJHB017554"/>
<evidence type="ECO:0000256" key="2">
    <source>
        <dbReference type="ARBA" id="ARBA00022741"/>
    </source>
</evidence>
<dbReference type="EMBL" id="DS231854">
    <property type="protein sequence ID" value="EDS38006.1"/>
    <property type="molecule type" value="Genomic_DNA"/>
</dbReference>
<dbReference type="Gene3D" id="6.10.140.2220">
    <property type="match status" value="1"/>
</dbReference>
<keyword evidence="2" id="KW-0547">Nucleotide-binding</keyword>
<dbReference type="SUPFAM" id="SSF54211">
    <property type="entry name" value="Ribosomal protein S5 domain 2-like"/>
    <property type="match status" value="1"/>
</dbReference>
<keyword evidence="5" id="KW-0809">Transit peptide</keyword>
<keyword evidence="1" id="KW-0479">Metal-binding</keyword>
<dbReference type="InterPro" id="IPR014721">
    <property type="entry name" value="Ribsml_uS5_D2-typ_fold_subgr"/>
</dbReference>
<evidence type="ECO:0000313" key="13">
    <source>
        <dbReference type="Proteomes" id="UP000002320"/>
    </source>
</evidence>
<evidence type="ECO:0000259" key="9">
    <source>
        <dbReference type="PROSITE" id="PS50865"/>
    </source>
</evidence>
<dbReference type="PROSITE" id="PS51322">
    <property type="entry name" value="UEV"/>
    <property type="match status" value="1"/>
</dbReference>
<dbReference type="EnsemblMetazoa" id="CPIJ002586-RA">
    <property type="protein sequence ID" value="CPIJ002586-PA"/>
    <property type="gene ID" value="CPIJ002586"/>
</dbReference>
<dbReference type="GO" id="GO:0008333">
    <property type="term" value="P:endosome to lysosome transport"/>
    <property type="evidence" value="ECO:0007669"/>
    <property type="project" value="TreeGrafter"/>
</dbReference>
<dbReference type="eggNOG" id="KOG2391">
    <property type="taxonomic scope" value="Eukaryota"/>
</dbReference>
<keyword evidence="6" id="KW-0342">GTP-binding</keyword>